<gene>
    <name evidence="2" type="ORF">AALO_G00025410</name>
</gene>
<proteinExistence type="predicted"/>
<dbReference type="EMBL" id="JADWDJ010000002">
    <property type="protein sequence ID" value="KAG5284319.1"/>
    <property type="molecule type" value="Genomic_DNA"/>
</dbReference>
<dbReference type="Proteomes" id="UP000823561">
    <property type="component" value="Chromosome 2"/>
</dbReference>
<comment type="caution">
    <text evidence="2">The sequence shown here is derived from an EMBL/GenBank/DDBJ whole genome shotgun (WGS) entry which is preliminary data.</text>
</comment>
<name>A0AAV6HCR5_9TELE</name>
<protein>
    <submittedName>
        <fullName evidence="2">Uncharacterized protein</fullName>
    </submittedName>
</protein>
<accession>A0AAV6HCR5</accession>
<feature type="compositionally biased region" description="Polar residues" evidence="1">
    <location>
        <begin position="57"/>
        <end position="73"/>
    </location>
</feature>
<dbReference type="AlphaFoldDB" id="A0AAV6HCR5"/>
<evidence type="ECO:0000313" key="2">
    <source>
        <dbReference type="EMBL" id="KAG5284319.1"/>
    </source>
</evidence>
<evidence type="ECO:0000256" key="1">
    <source>
        <dbReference type="SAM" id="MobiDB-lite"/>
    </source>
</evidence>
<reference evidence="2" key="1">
    <citation type="submission" date="2020-10" db="EMBL/GenBank/DDBJ databases">
        <title>Chromosome-scale genome assembly of the Allis shad, Alosa alosa.</title>
        <authorList>
            <person name="Margot Z."/>
            <person name="Christophe K."/>
            <person name="Cabau C."/>
            <person name="Louis A."/>
            <person name="Berthelot C."/>
            <person name="Parey E."/>
            <person name="Roest Crollius H."/>
            <person name="Montfort J."/>
            <person name="Robinson-Rechavi M."/>
            <person name="Bucao C."/>
            <person name="Bouchez O."/>
            <person name="Gislard M."/>
            <person name="Lluch J."/>
            <person name="Milhes M."/>
            <person name="Lampietro C."/>
            <person name="Lopez Roques C."/>
            <person name="Donnadieu C."/>
            <person name="Braasch I."/>
            <person name="Desvignes T."/>
            <person name="Postlethwait J."/>
            <person name="Bobe J."/>
            <person name="Guiguen Y."/>
        </authorList>
    </citation>
    <scope>NUCLEOTIDE SEQUENCE</scope>
    <source>
        <strain evidence="2">M-15738</strain>
        <tissue evidence="2">Blood</tissue>
    </source>
</reference>
<feature type="region of interest" description="Disordered" evidence="1">
    <location>
        <begin position="55"/>
        <end position="95"/>
    </location>
</feature>
<sequence>MAERKWNRDKENDLPVYLARPGTADQVPRQLHGGFFSNVEGAYDSKTLDFDALSVGQRGSRTPRTPKTAQTSPEAKPTTAGGSQITIKPTDIGQDQKELGVEIKTTTGKEILQNLDSDKVSG</sequence>
<evidence type="ECO:0000313" key="3">
    <source>
        <dbReference type="Proteomes" id="UP000823561"/>
    </source>
</evidence>
<organism evidence="2 3">
    <name type="scientific">Alosa alosa</name>
    <name type="common">allis shad</name>
    <dbReference type="NCBI Taxonomy" id="278164"/>
    <lineage>
        <taxon>Eukaryota</taxon>
        <taxon>Metazoa</taxon>
        <taxon>Chordata</taxon>
        <taxon>Craniata</taxon>
        <taxon>Vertebrata</taxon>
        <taxon>Euteleostomi</taxon>
        <taxon>Actinopterygii</taxon>
        <taxon>Neopterygii</taxon>
        <taxon>Teleostei</taxon>
        <taxon>Clupei</taxon>
        <taxon>Clupeiformes</taxon>
        <taxon>Clupeoidei</taxon>
        <taxon>Clupeidae</taxon>
        <taxon>Alosa</taxon>
    </lineage>
</organism>
<keyword evidence="3" id="KW-1185">Reference proteome</keyword>